<keyword evidence="11" id="KW-1185">Reference proteome</keyword>
<keyword evidence="4 9" id="KW-1133">Transmembrane helix</keyword>
<dbReference type="Proteomes" id="UP000001357">
    <property type="component" value="Unassembled WGS sequence"/>
</dbReference>
<dbReference type="RefSeq" id="XP_001742888.1">
    <property type="nucleotide sequence ID" value="XM_001742836.1"/>
</dbReference>
<reference evidence="10 11" key="1">
    <citation type="journal article" date="2008" name="Nature">
        <title>The genome of the choanoflagellate Monosiga brevicollis and the origin of metazoans.</title>
        <authorList>
            <consortium name="JGI Sequencing"/>
            <person name="King N."/>
            <person name="Westbrook M.J."/>
            <person name="Young S.L."/>
            <person name="Kuo A."/>
            <person name="Abedin M."/>
            <person name="Chapman J."/>
            <person name="Fairclough S."/>
            <person name="Hellsten U."/>
            <person name="Isogai Y."/>
            <person name="Letunic I."/>
            <person name="Marr M."/>
            <person name="Pincus D."/>
            <person name="Putnam N."/>
            <person name="Rokas A."/>
            <person name="Wright K.J."/>
            <person name="Zuzow R."/>
            <person name="Dirks W."/>
            <person name="Good M."/>
            <person name="Goodstein D."/>
            <person name="Lemons D."/>
            <person name="Li W."/>
            <person name="Lyons J.B."/>
            <person name="Morris A."/>
            <person name="Nichols S."/>
            <person name="Richter D.J."/>
            <person name="Salamov A."/>
            <person name="Bork P."/>
            <person name="Lim W.A."/>
            <person name="Manning G."/>
            <person name="Miller W.T."/>
            <person name="McGinnis W."/>
            <person name="Shapiro H."/>
            <person name="Tjian R."/>
            <person name="Grigoriev I.V."/>
            <person name="Rokhsar D."/>
        </authorList>
    </citation>
    <scope>NUCLEOTIDE SEQUENCE [LARGE SCALE GENOMIC DNA]</scope>
    <source>
        <strain evidence="11">MX1 / ATCC 50154</strain>
    </source>
</reference>
<evidence type="ECO:0000256" key="8">
    <source>
        <dbReference type="ARBA" id="ARBA00023264"/>
    </source>
</evidence>
<keyword evidence="5" id="KW-0443">Lipid metabolism</keyword>
<evidence type="ECO:0008006" key="12">
    <source>
        <dbReference type="Google" id="ProtNLM"/>
    </source>
</evidence>
<evidence type="ECO:0000256" key="2">
    <source>
        <dbReference type="ARBA" id="ARBA00022516"/>
    </source>
</evidence>
<comment type="subcellular location">
    <subcellularLocation>
        <location evidence="1">Endomembrane system</location>
        <topology evidence="1">Multi-pass membrane protein</topology>
    </subcellularLocation>
</comment>
<evidence type="ECO:0000313" key="11">
    <source>
        <dbReference type="Proteomes" id="UP000001357"/>
    </source>
</evidence>
<keyword evidence="3 9" id="KW-0812">Transmembrane</keyword>
<accession>A9UQY3</accession>
<dbReference type="EMBL" id="CH991543">
    <property type="protein sequence ID" value="EDQ93126.1"/>
    <property type="molecule type" value="Genomic_DNA"/>
</dbReference>
<evidence type="ECO:0000256" key="9">
    <source>
        <dbReference type="SAM" id="Phobius"/>
    </source>
</evidence>
<evidence type="ECO:0000256" key="5">
    <source>
        <dbReference type="ARBA" id="ARBA00023098"/>
    </source>
</evidence>
<dbReference type="GO" id="GO:0016740">
    <property type="term" value="F:transferase activity"/>
    <property type="evidence" value="ECO:0007669"/>
    <property type="project" value="UniProtKB-ARBA"/>
</dbReference>
<dbReference type="Pfam" id="PF04191">
    <property type="entry name" value="PEMT"/>
    <property type="match status" value="1"/>
</dbReference>
<evidence type="ECO:0000256" key="4">
    <source>
        <dbReference type="ARBA" id="ARBA00022989"/>
    </source>
</evidence>
<evidence type="ECO:0000256" key="1">
    <source>
        <dbReference type="ARBA" id="ARBA00004127"/>
    </source>
</evidence>
<keyword evidence="6 9" id="KW-0472">Membrane</keyword>
<evidence type="ECO:0000256" key="3">
    <source>
        <dbReference type="ARBA" id="ARBA00022692"/>
    </source>
</evidence>
<dbReference type="GeneID" id="5887434"/>
<evidence type="ECO:0000256" key="7">
    <source>
        <dbReference type="ARBA" id="ARBA00023209"/>
    </source>
</evidence>
<dbReference type="UniPathway" id="UPA00753"/>
<dbReference type="eggNOG" id="ENOG502SCNT">
    <property type="taxonomic scope" value="Eukaryota"/>
</dbReference>
<dbReference type="GO" id="GO:0006656">
    <property type="term" value="P:phosphatidylcholine biosynthetic process"/>
    <property type="evidence" value="ECO:0007669"/>
    <property type="project" value="UniProtKB-UniPathway"/>
</dbReference>
<dbReference type="GO" id="GO:0012505">
    <property type="term" value="C:endomembrane system"/>
    <property type="evidence" value="ECO:0007669"/>
    <property type="project" value="UniProtKB-SubCell"/>
</dbReference>
<dbReference type="PANTHER" id="PTHR12714">
    <property type="entry name" value="PROTEIN-S ISOPRENYLCYSTEINE O-METHYLTRANSFERASE"/>
    <property type="match status" value="1"/>
</dbReference>
<feature type="transmembrane region" description="Helical" evidence="9">
    <location>
        <begin position="145"/>
        <end position="170"/>
    </location>
</feature>
<dbReference type="KEGG" id="mbr:MONBRDRAFT_5425"/>
<sequence length="196" mass="21680">MSGVLTFLAKAVPQFGSHQQASDGRPKPLLYPPGYFTLGAVAIYLNHRFRPLSALDEPFAAALGRAAAALPFRNLLRVDQRWMKTLGVVSILTGVYCAMSASGQFKTHETDVVPFENVTALVQDGWFEVTRNPMYLGLTTTLVGGMFYCGQVSSLLVVGTVFVIIDKFFVPREEAMMRSIFGLAFDDYCARVPRWL</sequence>
<evidence type="ECO:0000313" key="10">
    <source>
        <dbReference type="EMBL" id="EDQ93126.1"/>
    </source>
</evidence>
<proteinExistence type="predicted"/>
<protein>
    <recommendedName>
        <fullName evidence="12">Protein-S-isoprenylcysteine O-methyltransferase</fullName>
    </recommendedName>
</protein>
<dbReference type="PANTHER" id="PTHR12714:SF11">
    <property type="entry name" value="PROTEIN C-TERMINAL S-ISOPRENYLCYSTEINE CARBOXYL O-METHYLTRANSFERASE"/>
    <property type="match status" value="1"/>
</dbReference>
<feature type="transmembrane region" description="Helical" evidence="9">
    <location>
        <begin position="82"/>
        <end position="101"/>
    </location>
</feature>
<gene>
    <name evidence="10" type="ORF">MONBRDRAFT_5425</name>
</gene>
<dbReference type="InParanoid" id="A9UQY3"/>
<keyword evidence="8" id="KW-1208">Phospholipid metabolism</keyword>
<dbReference type="InterPro" id="IPR007318">
    <property type="entry name" value="Phopholipid_MeTrfase"/>
</dbReference>
<dbReference type="Gene3D" id="1.20.120.1630">
    <property type="match status" value="1"/>
</dbReference>
<evidence type="ECO:0000256" key="6">
    <source>
        <dbReference type="ARBA" id="ARBA00023136"/>
    </source>
</evidence>
<name>A9UQY3_MONBE</name>
<dbReference type="AlphaFoldDB" id="A9UQY3"/>
<keyword evidence="7" id="KW-0594">Phospholipid biosynthesis</keyword>
<organism evidence="10 11">
    <name type="scientific">Monosiga brevicollis</name>
    <name type="common">Choanoflagellate</name>
    <dbReference type="NCBI Taxonomy" id="81824"/>
    <lineage>
        <taxon>Eukaryota</taxon>
        <taxon>Choanoflagellata</taxon>
        <taxon>Craspedida</taxon>
        <taxon>Salpingoecidae</taxon>
        <taxon>Monosiga</taxon>
    </lineage>
</organism>
<keyword evidence="2" id="KW-0444">Lipid biosynthesis</keyword>